<dbReference type="EMBL" id="FXTX01000001">
    <property type="protein sequence ID" value="SMP00708.1"/>
    <property type="molecule type" value="Genomic_DNA"/>
</dbReference>
<accession>A0AA46ACT2</accession>
<keyword evidence="1" id="KW-0472">Membrane</keyword>
<feature type="transmembrane region" description="Helical" evidence="1">
    <location>
        <begin position="143"/>
        <end position="161"/>
    </location>
</feature>
<comment type="caution">
    <text evidence="2">The sequence shown here is derived from an EMBL/GenBank/DDBJ whole genome shotgun (WGS) entry which is preliminary data.</text>
</comment>
<keyword evidence="1" id="KW-1133">Transmembrane helix</keyword>
<name>A0AA46ACT2_9AQUI</name>
<dbReference type="CDD" id="cd00590">
    <property type="entry name" value="RRM_SF"/>
    <property type="match status" value="1"/>
</dbReference>
<organism evidence="2 3">
    <name type="scientific">Venenivibrio stagnispumantis</name>
    <dbReference type="NCBI Taxonomy" id="407998"/>
    <lineage>
        <taxon>Bacteria</taxon>
        <taxon>Pseudomonadati</taxon>
        <taxon>Aquificota</taxon>
        <taxon>Aquificia</taxon>
        <taxon>Aquificales</taxon>
        <taxon>Hydrogenothermaceae</taxon>
        <taxon>Venenivibrio</taxon>
    </lineage>
</organism>
<gene>
    <name evidence="2" type="ORF">SAMN06264868_101151</name>
</gene>
<dbReference type="AlphaFoldDB" id="A0AA46ACT2"/>
<evidence type="ECO:0000313" key="3">
    <source>
        <dbReference type="Proteomes" id="UP001157947"/>
    </source>
</evidence>
<dbReference type="Proteomes" id="UP001157947">
    <property type="component" value="Unassembled WGS sequence"/>
</dbReference>
<sequence>MKKRIIFKEKFYAGKIKIDEDRLLEYLEGIAYTELGAKNKDFYYCYFKQKDTIFYFIVLSDDYIDGSLFIFFPALFSEGKYFYKKDDEFYIIIRDAENIYIEKSQNIEPDYQDIQQIAIKLSQNKSLPSSLYLKWALKKDRNLLLKISFIIFSFSLLIFTIKKIFFPQQKNDTKLIYIKSENKLPNLAIILKDVSKLIKDKGLVEKVELINDKLQFIIQFENKKDAEEFVKKYGGQYENNKVIYSTNIFIGN</sequence>
<reference evidence="2" key="1">
    <citation type="submission" date="2017-05" db="EMBL/GenBank/DDBJ databases">
        <authorList>
            <person name="Varghese N."/>
            <person name="Submissions S."/>
        </authorList>
    </citation>
    <scope>NUCLEOTIDE SEQUENCE</scope>
    <source>
        <strain evidence="2">DSM 18763</strain>
    </source>
</reference>
<protein>
    <submittedName>
        <fullName evidence="2">Uncharacterized protein</fullName>
    </submittedName>
</protein>
<keyword evidence="1" id="KW-0812">Transmembrane</keyword>
<keyword evidence="3" id="KW-1185">Reference proteome</keyword>
<evidence type="ECO:0000313" key="2">
    <source>
        <dbReference type="EMBL" id="SMP00708.1"/>
    </source>
</evidence>
<proteinExistence type="predicted"/>
<dbReference type="RefSeq" id="WP_265133606.1">
    <property type="nucleotide sequence ID" value="NZ_FXTX01000001.1"/>
</dbReference>
<evidence type="ECO:0000256" key="1">
    <source>
        <dbReference type="SAM" id="Phobius"/>
    </source>
</evidence>